<accession>A0A0H2V471</accession>
<dbReference type="Proteomes" id="UP000001410">
    <property type="component" value="Chromosome"/>
</dbReference>
<proteinExistence type="predicted"/>
<gene>
    <name evidence="1" type="ordered locus">c0184</name>
</gene>
<evidence type="ECO:0000313" key="2">
    <source>
        <dbReference type="Proteomes" id="UP000001410"/>
    </source>
</evidence>
<dbReference type="AlphaFoldDB" id="A0A0H2V471"/>
<organism evidence="1 2">
    <name type="scientific">Escherichia coli O6:H1 (strain CFT073 / ATCC 700928 / UPEC)</name>
    <dbReference type="NCBI Taxonomy" id="199310"/>
    <lineage>
        <taxon>Bacteria</taxon>
        <taxon>Pseudomonadati</taxon>
        <taxon>Pseudomonadota</taxon>
        <taxon>Gammaproteobacteria</taxon>
        <taxon>Enterobacterales</taxon>
        <taxon>Enterobacteriaceae</taxon>
        <taxon>Escherichia</taxon>
    </lineage>
</organism>
<reference evidence="1 2" key="1">
    <citation type="journal article" date="2002" name="Proc. Natl. Acad. Sci. U.S.A.">
        <title>Extensive mosaic structure revealed by the complete genome sequence of uropathogenic Escherichia coli.</title>
        <authorList>
            <person name="Welch R.A."/>
            <person name="Burland V."/>
            <person name="Plunkett G.III."/>
            <person name="Redford P."/>
            <person name="Roesch P."/>
            <person name="Rasko D."/>
            <person name="Buckles E.L."/>
            <person name="Liou S.R."/>
            <person name="Boutin A."/>
            <person name="Hackett J."/>
            <person name="Stroud D."/>
            <person name="Mayhew G.F."/>
            <person name="Rose D.J."/>
            <person name="Zhou S."/>
            <person name="Schwartz D.C."/>
            <person name="Perna N.T."/>
            <person name="Mobley H.L."/>
            <person name="Donnenberg M.S."/>
            <person name="Blattner F.R."/>
        </authorList>
    </citation>
    <scope>NUCLEOTIDE SEQUENCE [LARGE SCALE GENOMIC DNA]</scope>
    <source>
        <strain evidence="2">CFT073 / ATCC 700928 / UPEC</strain>
    </source>
</reference>
<keyword evidence="2" id="KW-1185">Reference proteome</keyword>
<protein>
    <submittedName>
        <fullName evidence="1">Uncharacterized protein</fullName>
    </submittedName>
</protein>
<evidence type="ECO:0000313" key="1">
    <source>
        <dbReference type="EMBL" id="AAN78678.1"/>
    </source>
</evidence>
<dbReference type="EMBL" id="AE014075">
    <property type="protein sequence ID" value="AAN78678.1"/>
    <property type="molecule type" value="Genomic_DNA"/>
</dbReference>
<name>A0A0H2V471_ECOL6</name>
<dbReference type="STRING" id="199310.c0184"/>
<dbReference type="KEGG" id="ecc:c0184"/>
<dbReference type="HOGENOM" id="CLU_214812_0_0_6"/>
<sequence length="60" mass="7062">MAEQFWKVPLVFLWCKVNDNVNENDYYKDEIIFETLAGSQAVRNLRIPEGSINNQMKRKG</sequence>